<feature type="transmembrane region" description="Helical" evidence="6">
    <location>
        <begin position="325"/>
        <end position="355"/>
    </location>
</feature>
<evidence type="ECO:0000256" key="3">
    <source>
        <dbReference type="ARBA" id="ARBA00022692"/>
    </source>
</evidence>
<keyword evidence="2" id="KW-1003">Cell membrane</keyword>
<protein>
    <submittedName>
        <fullName evidence="8">Na+/H+ antiporter NhaC family protein</fullName>
    </submittedName>
</protein>
<dbReference type="Proteomes" id="UP001217500">
    <property type="component" value="Chromosome"/>
</dbReference>
<evidence type="ECO:0000256" key="1">
    <source>
        <dbReference type="ARBA" id="ARBA00004651"/>
    </source>
</evidence>
<name>A0AAE9XUJ6_9PROT</name>
<dbReference type="AlphaFoldDB" id="A0AAE9XUJ6"/>
<dbReference type="KEGG" id="gso:PH603_06085"/>
<dbReference type="GO" id="GO:0005886">
    <property type="term" value="C:plasma membrane"/>
    <property type="evidence" value="ECO:0007669"/>
    <property type="project" value="UniProtKB-SubCell"/>
</dbReference>
<evidence type="ECO:0000256" key="6">
    <source>
        <dbReference type="SAM" id="Phobius"/>
    </source>
</evidence>
<keyword evidence="5 6" id="KW-0472">Membrane</keyword>
<dbReference type="PANTHER" id="PTHR43478:SF1">
    <property type="entry name" value="NA+_H+ ANTIPORTER NHAC-LIKE C-TERMINAL DOMAIN-CONTAINING PROTEIN"/>
    <property type="match status" value="1"/>
</dbReference>
<keyword evidence="4 6" id="KW-1133">Transmembrane helix</keyword>
<keyword evidence="3 6" id="KW-0812">Transmembrane</keyword>
<dbReference type="EMBL" id="CP116805">
    <property type="protein sequence ID" value="WCL55326.1"/>
    <property type="molecule type" value="Genomic_DNA"/>
</dbReference>
<evidence type="ECO:0000256" key="4">
    <source>
        <dbReference type="ARBA" id="ARBA00022989"/>
    </source>
</evidence>
<evidence type="ECO:0000313" key="9">
    <source>
        <dbReference type="Proteomes" id="UP001217500"/>
    </source>
</evidence>
<feature type="domain" description="Na+/H+ antiporter NhaC-like C-terminal" evidence="7">
    <location>
        <begin position="190"/>
        <end position="465"/>
    </location>
</feature>
<sequence length="469" mass="48623">MEGWLTVLPPLLVLALVLWKKEVLSALLVGLFVSELLLLVSGGAGGPVASVGLGALATIDRIVAVVADADNARVLVFALLIGSLLAFMYRSGGVAAVIDRVVGMGLVKSRRQALGLTAVTGTVIFVESNLSVLASGLLSRGLYDRYGLSRAHLAYIVDSTSAPICILILLNGWGAFVLALLGGYDLGVSSASVLWGSVPFNFYALITLAIIVYSVASGRFHGPLGRVKASEGRIGPDAHEATDGGHEYAPTRSRFMILPLLAMIFGMVGFMLWTGNGSIAAGSGSRSILYATVLGCLVAYLLLVIDRRFGHKELVEIGLKGMNDLMPVVLILLMSIAFGASLKALGTGAFIAGIVSDGMTPILIAPALFIAGALMSFFTGTSWGTFAILVPIAMPIVQTLGLPPAFILSAVLGGGVFGDHCSPISDTTIVSSLASGCDHLEHVRTQIPYALTAAAITIVAYIIAGAVVL</sequence>
<evidence type="ECO:0000256" key="5">
    <source>
        <dbReference type="ARBA" id="ARBA00023136"/>
    </source>
</evidence>
<dbReference type="RefSeq" id="WP_289505123.1">
    <property type="nucleotide sequence ID" value="NZ_CP116805.1"/>
</dbReference>
<feature type="transmembrane region" description="Helical" evidence="6">
    <location>
        <begin position="255"/>
        <end position="275"/>
    </location>
</feature>
<feature type="transmembrane region" description="Helical" evidence="6">
    <location>
        <begin position="36"/>
        <end position="59"/>
    </location>
</feature>
<keyword evidence="9" id="KW-1185">Reference proteome</keyword>
<dbReference type="Pfam" id="PF03553">
    <property type="entry name" value="Na_H_antiporter"/>
    <property type="match status" value="1"/>
</dbReference>
<feature type="transmembrane region" description="Helical" evidence="6">
    <location>
        <begin position="386"/>
        <end position="407"/>
    </location>
</feature>
<feature type="transmembrane region" description="Helical" evidence="6">
    <location>
        <begin position="449"/>
        <end position="468"/>
    </location>
</feature>
<feature type="transmembrane region" description="Helical" evidence="6">
    <location>
        <begin position="113"/>
        <end position="139"/>
    </location>
</feature>
<dbReference type="InterPro" id="IPR018461">
    <property type="entry name" value="Na/H_Antiport_NhaC-like_C"/>
</dbReference>
<reference evidence="8" key="1">
    <citation type="submission" date="2023-01" db="EMBL/GenBank/DDBJ databases">
        <title>The genome sequence of Kordiimonadaceae bacterium 6D33.</title>
        <authorList>
            <person name="Liu Y."/>
        </authorList>
    </citation>
    <scope>NUCLEOTIDE SEQUENCE</scope>
    <source>
        <strain evidence="8">6D33</strain>
    </source>
</reference>
<dbReference type="PANTHER" id="PTHR43478">
    <property type="entry name" value="NA+/H+ ANTIPORTER-RELATED"/>
    <property type="match status" value="1"/>
</dbReference>
<organism evidence="8 9">
    <name type="scientific">Gimibacter soli</name>
    <dbReference type="NCBI Taxonomy" id="3024400"/>
    <lineage>
        <taxon>Bacteria</taxon>
        <taxon>Pseudomonadati</taxon>
        <taxon>Pseudomonadota</taxon>
        <taxon>Alphaproteobacteria</taxon>
        <taxon>Kordiimonadales</taxon>
        <taxon>Temperatibacteraceae</taxon>
        <taxon>Gimibacter</taxon>
    </lineage>
</organism>
<feature type="transmembrane region" description="Helical" evidence="6">
    <location>
        <begin position="361"/>
        <end position="379"/>
    </location>
</feature>
<evidence type="ECO:0000259" key="7">
    <source>
        <dbReference type="Pfam" id="PF03553"/>
    </source>
</evidence>
<feature type="transmembrane region" description="Helical" evidence="6">
    <location>
        <begin position="193"/>
        <end position="216"/>
    </location>
</feature>
<accession>A0AAE9XUJ6</accession>
<feature type="transmembrane region" description="Helical" evidence="6">
    <location>
        <begin position="160"/>
        <end position="181"/>
    </location>
</feature>
<feature type="transmembrane region" description="Helical" evidence="6">
    <location>
        <begin position="287"/>
        <end position="305"/>
    </location>
</feature>
<gene>
    <name evidence="8" type="ORF">PH603_06085</name>
</gene>
<evidence type="ECO:0000313" key="8">
    <source>
        <dbReference type="EMBL" id="WCL55326.1"/>
    </source>
</evidence>
<feature type="transmembrane region" description="Helical" evidence="6">
    <location>
        <begin position="71"/>
        <end position="89"/>
    </location>
</feature>
<evidence type="ECO:0000256" key="2">
    <source>
        <dbReference type="ARBA" id="ARBA00022475"/>
    </source>
</evidence>
<proteinExistence type="predicted"/>
<comment type="subcellular location">
    <subcellularLocation>
        <location evidence="1">Cell membrane</location>
        <topology evidence="1">Multi-pass membrane protein</topology>
    </subcellularLocation>
</comment>